<proteinExistence type="predicted"/>
<evidence type="ECO:0000313" key="1">
    <source>
        <dbReference type="EMBL" id="VFJ14901.1"/>
    </source>
</evidence>
<reference evidence="1 2" key="1">
    <citation type="submission" date="2019-02" db="EMBL/GenBank/DDBJ databases">
        <authorList>
            <person name="Lehtovirta-Morley E L."/>
        </authorList>
    </citation>
    <scope>NUCLEOTIDE SEQUENCE [LARGE SCALE GENOMIC DNA]</scope>
    <source>
        <strain evidence="1">NFRAN1</strain>
    </source>
</reference>
<dbReference type="KEGG" id="nfn:NFRAN_2579"/>
<protein>
    <submittedName>
        <fullName evidence="1">Uncharacterized protein</fullName>
    </submittedName>
</protein>
<keyword evidence="2" id="KW-1185">Reference proteome</keyword>
<dbReference type="EMBL" id="LR216287">
    <property type="protein sequence ID" value="VFJ14901.1"/>
    <property type="molecule type" value="Genomic_DNA"/>
</dbReference>
<accession>A0A484IFW5</accession>
<gene>
    <name evidence="1" type="ORF">NFRAN_2579</name>
</gene>
<evidence type="ECO:0000313" key="2">
    <source>
        <dbReference type="Proteomes" id="UP000294299"/>
    </source>
</evidence>
<organism evidence="1 2">
    <name type="scientific">Candidatus Nitrosocosmicus franklandianus</name>
    <dbReference type="NCBI Taxonomy" id="1798806"/>
    <lineage>
        <taxon>Archaea</taxon>
        <taxon>Nitrososphaerota</taxon>
        <taxon>Nitrososphaeria</taxon>
        <taxon>Nitrososphaerales</taxon>
        <taxon>Nitrososphaeraceae</taxon>
        <taxon>Candidatus Nitrosocosmicus</taxon>
    </lineage>
</organism>
<name>A0A484IFW5_9ARCH</name>
<dbReference type="Proteomes" id="UP000294299">
    <property type="component" value="Chromosome NFRAN"/>
</dbReference>
<sequence>MQIRVRYRNESNGPFIENMIIYISEIIEDPVNIAITISDIPPIDMNIPVDNKIVFFESDSLIGLTYNEPKAQDIELSIKNMMPTQLDSPSLIVGDINMINPIKPASIPTIVNLVGNDLKINNAITATQIGIVELTSAVAPDDIY</sequence>
<dbReference type="AlphaFoldDB" id="A0A484IFW5"/>